<accession>A0A9R1CYA6</accession>
<reference evidence="2" key="1">
    <citation type="journal article" date="2022" name="Int. J. Syst. Evol. Microbiol.">
        <title>Prevotella lacticifex sp. nov., isolated from the rumen of cows.</title>
        <authorList>
            <person name="Shinkai T."/>
            <person name="Ikeyama N."/>
            <person name="Kumagai M."/>
            <person name="Ohmori H."/>
            <person name="Sakamoto M."/>
            <person name="Ohkuma M."/>
            <person name="Mitsumori M."/>
        </authorList>
    </citation>
    <scope>NUCLEOTIDE SEQUENCE</scope>
    <source>
        <strain evidence="2">R5076</strain>
    </source>
</reference>
<evidence type="ECO:0000259" key="1">
    <source>
        <dbReference type="Pfam" id="PF14511"/>
    </source>
</evidence>
<dbReference type="Proteomes" id="UP000825483">
    <property type="component" value="Unassembled WGS sequence"/>
</dbReference>
<dbReference type="Pfam" id="PF14511">
    <property type="entry name" value="RE_EcoO109I"/>
    <property type="match status" value="1"/>
</dbReference>
<keyword evidence="3" id="KW-1185">Reference proteome</keyword>
<dbReference type="InterPro" id="IPR011335">
    <property type="entry name" value="Restrct_endonuc-II-like"/>
</dbReference>
<dbReference type="Gene3D" id="3.40.1560.10">
    <property type="entry name" value="type ii restriction endonuclease, domain 2"/>
    <property type="match status" value="1"/>
</dbReference>
<protein>
    <recommendedName>
        <fullName evidence="1">Type II restriction endonuclease EcoO109IR domain-containing protein</fullName>
    </recommendedName>
</protein>
<evidence type="ECO:0000313" key="2">
    <source>
        <dbReference type="EMBL" id="GJG58875.1"/>
    </source>
</evidence>
<dbReference type="RefSeq" id="WP_223929050.1">
    <property type="nucleotide sequence ID" value="NZ_BPTU01000001.1"/>
</dbReference>
<dbReference type="InterPro" id="IPR032793">
    <property type="entry name" value="RE_EcoO109IR"/>
</dbReference>
<dbReference type="AlphaFoldDB" id="A0A9R1CYA6"/>
<evidence type="ECO:0000313" key="3">
    <source>
        <dbReference type="Proteomes" id="UP000825483"/>
    </source>
</evidence>
<sequence>MEENQKKVIIEKGKEYFRSIIIPAHLKNVEKLQLKSFKVNPFLVNYLASFLCGDTSSLSLAKALIYPRILGTSINTSFGQNLQVFISSLAEVAGKASGIDGIDIEFTDAIDGRTKYCQCKAGPQTINADDVATIMGHFGHLQSKARLDRLPLQINDLIVGVLYGEPSELSGNYKNIDKTYPVYCGKEFWTHVTGDENFYFELLKAFSDCVDNNEIQGVTTLQMMVDGLAEEMKLAVPA</sequence>
<dbReference type="CDD" id="cd22346">
    <property type="entry name" value="PDDEXK_nuclease"/>
    <property type="match status" value="1"/>
</dbReference>
<dbReference type="InterPro" id="IPR012297">
    <property type="entry name" value="EcoO109IR_cat_dom_sf"/>
</dbReference>
<proteinExistence type="predicted"/>
<organism evidence="2 3">
    <name type="scientific">Prevotella lacticifex</name>
    <dbReference type="NCBI Taxonomy" id="2854755"/>
    <lineage>
        <taxon>Bacteria</taxon>
        <taxon>Pseudomonadati</taxon>
        <taxon>Bacteroidota</taxon>
        <taxon>Bacteroidia</taxon>
        <taxon>Bacteroidales</taxon>
        <taxon>Prevotellaceae</taxon>
        <taxon>Prevotella</taxon>
    </lineage>
</organism>
<dbReference type="EMBL" id="BPUB01000002">
    <property type="protein sequence ID" value="GJG58875.1"/>
    <property type="molecule type" value="Genomic_DNA"/>
</dbReference>
<gene>
    <name evidence="2" type="ORF">PRLR5076_17260</name>
</gene>
<feature type="domain" description="Type II restriction endonuclease EcoO109IR" evidence="1">
    <location>
        <begin position="57"/>
        <end position="207"/>
    </location>
</feature>
<name>A0A9R1CYA6_9BACT</name>
<dbReference type="GeneID" id="72467084"/>
<comment type="caution">
    <text evidence="2">The sequence shown here is derived from an EMBL/GenBank/DDBJ whole genome shotgun (WGS) entry which is preliminary data.</text>
</comment>
<dbReference type="SUPFAM" id="SSF52980">
    <property type="entry name" value="Restriction endonuclease-like"/>
    <property type="match status" value="1"/>
</dbReference>